<evidence type="ECO:0000256" key="1">
    <source>
        <dbReference type="ARBA" id="ARBA00004651"/>
    </source>
</evidence>
<comment type="subcellular location">
    <subcellularLocation>
        <location evidence="1">Cell membrane</location>
        <topology evidence="1">Multi-pass membrane protein</topology>
    </subcellularLocation>
</comment>
<proteinExistence type="predicted"/>
<feature type="transmembrane region" description="Helical" evidence="8">
    <location>
        <begin position="227"/>
        <end position="247"/>
    </location>
</feature>
<organism evidence="10 11">
    <name type="scientific">Streptomyces cyanogenus</name>
    <dbReference type="NCBI Taxonomy" id="80860"/>
    <lineage>
        <taxon>Bacteria</taxon>
        <taxon>Bacillati</taxon>
        <taxon>Actinomycetota</taxon>
        <taxon>Actinomycetes</taxon>
        <taxon>Kitasatosporales</taxon>
        <taxon>Streptomycetaceae</taxon>
        <taxon>Streptomyces</taxon>
    </lineage>
</organism>
<evidence type="ECO:0000313" key="10">
    <source>
        <dbReference type="EMBL" id="QTE00567.1"/>
    </source>
</evidence>
<name>A0ABX7TVV0_STRCY</name>
<dbReference type="InterPro" id="IPR050297">
    <property type="entry name" value="LipidA_mod_glycosyltrf_83"/>
</dbReference>
<dbReference type="Pfam" id="PF13231">
    <property type="entry name" value="PMT_2"/>
    <property type="match status" value="1"/>
</dbReference>
<keyword evidence="2" id="KW-1003">Cell membrane</keyword>
<dbReference type="Proteomes" id="UP000663908">
    <property type="component" value="Chromosome"/>
</dbReference>
<evidence type="ECO:0000256" key="2">
    <source>
        <dbReference type="ARBA" id="ARBA00022475"/>
    </source>
</evidence>
<feature type="transmembrane region" description="Helical" evidence="8">
    <location>
        <begin position="340"/>
        <end position="360"/>
    </location>
</feature>
<evidence type="ECO:0000256" key="8">
    <source>
        <dbReference type="SAM" id="Phobius"/>
    </source>
</evidence>
<feature type="transmembrane region" description="Helical" evidence="8">
    <location>
        <begin position="372"/>
        <end position="390"/>
    </location>
</feature>
<dbReference type="InterPro" id="IPR038731">
    <property type="entry name" value="RgtA/B/C-like"/>
</dbReference>
<keyword evidence="7 8" id="KW-0472">Membrane</keyword>
<feature type="transmembrane region" description="Helical" evidence="8">
    <location>
        <begin position="189"/>
        <end position="215"/>
    </location>
</feature>
<accession>A0ABX7TVV0</accession>
<sequence length="517" mass="56067">MGTAVVLRPATQNSQEDRPTARRTLFRVDYFWVAPVIILALLVRARGIGNYPFPNDDEGTYLAQAWAVRHGELAHYTYWYDHPPLGWIQLSGVSWVPHLLLPDLPAFVQGRTAMLPVAAVTCVLVHAVGRRLGLARPTAAGAALLYALSPLAVVLDRQIYLDNFAVLWALAAFAFALSPRRHLWHHVAAGISFALAVLSKETIGVLLPVLLVAMWQGSHSSTRKFSLAGFFSGFVLTGLFYPLYALLKGELLPGAGHVSLLGTLTFQLGGREGSGSAFQAGTDAHQLFADWLTRDPYLLTGGGVAALCALPVRRLRPAALGVVVLALVALRPGGYLPQMYVVQVLPFLALSLAGLVQVLIERLPGRPRLRSAAALAAVLAAVAAAGPAWYHQDRLATTADDNRVYREAARWLRETDTGDRDKVRLVTDGVLWLDAVDAGYRPGTGVIWHYKLDQDPAVTRTLPHGWKDIDYVVSTPALRGERDHLPTLRALFAHGTPVATFGEGGGRIDILRIGRSG</sequence>
<evidence type="ECO:0000313" key="11">
    <source>
        <dbReference type="Proteomes" id="UP000663908"/>
    </source>
</evidence>
<evidence type="ECO:0000259" key="9">
    <source>
        <dbReference type="Pfam" id="PF13231"/>
    </source>
</evidence>
<keyword evidence="5 8" id="KW-0812">Transmembrane</keyword>
<feature type="transmembrane region" description="Helical" evidence="8">
    <location>
        <begin position="28"/>
        <end position="45"/>
    </location>
</feature>
<feature type="transmembrane region" description="Helical" evidence="8">
    <location>
        <begin position="106"/>
        <end position="127"/>
    </location>
</feature>
<evidence type="ECO:0000256" key="7">
    <source>
        <dbReference type="ARBA" id="ARBA00023136"/>
    </source>
</evidence>
<evidence type="ECO:0000256" key="6">
    <source>
        <dbReference type="ARBA" id="ARBA00022989"/>
    </source>
</evidence>
<evidence type="ECO:0000256" key="5">
    <source>
        <dbReference type="ARBA" id="ARBA00022692"/>
    </source>
</evidence>
<evidence type="ECO:0000256" key="3">
    <source>
        <dbReference type="ARBA" id="ARBA00022676"/>
    </source>
</evidence>
<feature type="transmembrane region" description="Helical" evidence="8">
    <location>
        <begin position="159"/>
        <end position="177"/>
    </location>
</feature>
<dbReference type="PANTHER" id="PTHR33908">
    <property type="entry name" value="MANNOSYLTRANSFERASE YKCB-RELATED"/>
    <property type="match status" value="1"/>
</dbReference>
<keyword evidence="6 8" id="KW-1133">Transmembrane helix</keyword>
<feature type="domain" description="Glycosyltransferase RgtA/B/C/D-like" evidence="9">
    <location>
        <begin position="117"/>
        <end position="229"/>
    </location>
</feature>
<reference evidence="10 11" key="1">
    <citation type="submission" date="2021-03" db="EMBL/GenBank/DDBJ databases">
        <title>Complete genome sequence of Streptomyces cyanogenus S136, producer of anticancer angucycline landomycin A.</title>
        <authorList>
            <person name="Hrab P."/>
            <person name="Ruckert C."/>
            <person name="Busche T."/>
            <person name="Ostash I."/>
            <person name="Kalinowski J."/>
            <person name="Fedorenko V."/>
            <person name="Yushchuk O."/>
            <person name="Ostash B."/>
        </authorList>
    </citation>
    <scope>NUCLEOTIDE SEQUENCE [LARGE SCALE GENOMIC DNA]</scope>
    <source>
        <strain evidence="10 11">S136</strain>
    </source>
</reference>
<keyword evidence="11" id="KW-1185">Reference proteome</keyword>
<keyword evidence="3 10" id="KW-0328">Glycosyltransferase</keyword>
<protein>
    <submittedName>
        <fullName evidence="10">Dolichyl-phosphate-mannose-protein mannosyltransferase</fullName>
    </submittedName>
</protein>
<dbReference type="EMBL" id="CP071839">
    <property type="protein sequence ID" value="QTE00567.1"/>
    <property type="molecule type" value="Genomic_DNA"/>
</dbReference>
<evidence type="ECO:0000256" key="4">
    <source>
        <dbReference type="ARBA" id="ARBA00022679"/>
    </source>
</evidence>
<keyword evidence="4" id="KW-0808">Transferase</keyword>
<gene>
    <name evidence="10" type="ORF">S1361_24765</name>
</gene>
<dbReference type="PANTHER" id="PTHR33908:SF11">
    <property type="entry name" value="MEMBRANE PROTEIN"/>
    <property type="match status" value="1"/>
</dbReference>
<dbReference type="GO" id="GO:0016757">
    <property type="term" value="F:glycosyltransferase activity"/>
    <property type="evidence" value="ECO:0007669"/>
    <property type="project" value="UniProtKB-KW"/>
</dbReference>